<dbReference type="GO" id="GO:0005737">
    <property type="term" value="C:cytoplasm"/>
    <property type="evidence" value="ECO:0007669"/>
    <property type="project" value="TreeGrafter"/>
</dbReference>
<dbReference type="GO" id="GO:0047429">
    <property type="term" value="F:nucleoside triphosphate diphosphatase activity"/>
    <property type="evidence" value="ECO:0007669"/>
    <property type="project" value="InterPro"/>
</dbReference>
<sequence>MKLIFATTNSEKLIEAKMALAPFGFEVEGESFPFKEPTEGTMESIARYKLSQIEDREEPVFVDDSGIFFEAYPNFPGILTKRIFNLVGYKGIEKLLKEENRSAYFHGVIAMKWKNEIKVFHGELHGKITNLIPNDLPIDLKFPFDPIFIPNGYNKVLGEMPIEKRVFLSYRRIALEEMGKWLKNQLVVDKTS</sequence>
<reference evidence="3 4" key="1">
    <citation type="submission" date="2016-02" db="EMBL/GenBank/DDBJ databases">
        <title>Draft Genome for Tepidibacillus decaturensis nov. sp. Strain Z9, an Anaerobic, Moderately Thermophilic and Heterotrophic Bacterium from Deep Subsurface of the Illinois Basin, USA.</title>
        <authorList>
            <person name="Dong Y."/>
            <person name="Chang J.Y."/>
            <person name="Sanford R."/>
            <person name="Fouke B.W."/>
        </authorList>
    </citation>
    <scope>NUCLEOTIDE SEQUENCE [LARGE SCALE GENOMIC DNA]</scope>
    <source>
        <strain evidence="3 4">Z9</strain>
    </source>
</reference>
<dbReference type="OrthoDB" id="9795331at2"/>
<name>A0A135L3N2_9BACI</name>
<evidence type="ECO:0000313" key="4">
    <source>
        <dbReference type="Proteomes" id="UP000070352"/>
    </source>
</evidence>
<evidence type="ECO:0000256" key="2">
    <source>
        <dbReference type="ARBA" id="ARBA00022801"/>
    </source>
</evidence>
<evidence type="ECO:0008006" key="5">
    <source>
        <dbReference type="Google" id="ProtNLM"/>
    </source>
</evidence>
<dbReference type="Pfam" id="PF01725">
    <property type="entry name" value="Ham1p_like"/>
    <property type="match status" value="1"/>
</dbReference>
<dbReference type="Gene3D" id="3.90.950.10">
    <property type="match status" value="1"/>
</dbReference>
<dbReference type="STRING" id="1413211.U473_05880"/>
<accession>A0A135L3N2</accession>
<dbReference type="PANTHER" id="PTHR11067:SF9">
    <property type="entry name" value="INOSINE TRIPHOSPHATE PYROPHOSPHATASE"/>
    <property type="match status" value="1"/>
</dbReference>
<gene>
    <name evidence="3" type="ORF">U473_05880</name>
</gene>
<dbReference type="InterPro" id="IPR002637">
    <property type="entry name" value="RdgB/HAM1"/>
</dbReference>
<dbReference type="SUPFAM" id="SSF52972">
    <property type="entry name" value="ITPase-like"/>
    <property type="match status" value="1"/>
</dbReference>
<keyword evidence="2" id="KW-0378">Hydrolase</keyword>
<evidence type="ECO:0000256" key="1">
    <source>
        <dbReference type="ARBA" id="ARBA00008023"/>
    </source>
</evidence>
<comment type="similarity">
    <text evidence="1">Belongs to the HAM1 NTPase family.</text>
</comment>
<comment type="caution">
    <text evidence="3">The sequence shown here is derived from an EMBL/GenBank/DDBJ whole genome shotgun (WGS) entry which is preliminary data.</text>
</comment>
<evidence type="ECO:0000313" key="3">
    <source>
        <dbReference type="EMBL" id="KXG43595.1"/>
    </source>
</evidence>
<dbReference type="RefSeq" id="WP_068724291.1">
    <property type="nucleotide sequence ID" value="NZ_LSKU01000001.1"/>
</dbReference>
<dbReference type="Proteomes" id="UP000070352">
    <property type="component" value="Unassembled WGS sequence"/>
</dbReference>
<dbReference type="EMBL" id="LSKU01000001">
    <property type="protein sequence ID" value="KXG43595.1"/>
    <property type="molecule type" value="Genomic_DNA"/>
</dbReference>
<dbReference type="GO" id="GO:0009143">
    <property type="term" value="P:nucleoside triphosphate catabolic process"/>
    <property type="evidence" value="ECO:0007669"/>
    <property type="project" value="InterPro"/>
</dbReference>
<dbReference type="InterPro" id="IPR029001">
    <property type="entry name" value="ITPase-like_fam"/>
</dbReference>
<organism evidence="3 4">
    <name type="scientific">Tepidibacillus decaturensis</name>
    <dbReference type="NCBI Taxonomy" id="1413211"/>
    <lineage>
        <taxon>Bacteria</taxon>
        <taxon>Bacillati</taxon>
        <taxon>Bacillota</taxon>
        <taxon>Bacilli</taxon>
        <taxon>Bacillales</taxon>
        <taxon>Bacillaceae</taxon>
        <taxon>Tepidibacillus</taxon>
    </lineage>
</organism>
<keyword evidence="4" id="KW-1185">Reference proteome</keyword>
<dbReference type="PANTHER" id="PTHR11067">
    <property type="entry name" value="INOSINE TRIPHOSPHATE PYROPHOSPHATASE/HAM1 PROTEIN"/>
    <property type="match status" value="1"/>
</dbReference>
<protein>
    <recommendedName>
        <fullName evidence="5">Non-canonical purine NTP pyrophosphatase</fullName>
    </recommendedName>
</protein>
<proteinExistence type="inferred from homology"/>
<dbReference type="CDD" id="cd00515">
    <property type="entry name" value="HAM1"/>
    <property type="match status" value="1"/>
</dbReference>
<dbReference type="AlphaFoldDB" id="A0A135L3N2"/>